<dbReference type="EMBL" id="JAVRFJ010000004">
    <property type="protein sequence ID" value="MDT0567295.1"/>
    <property type="molecule type" value="Genomic_DNA"/>
</dbReference>
<dbReference type="InterPro" id="IPR002577">
    <property type="entry name" value="HTH_HxlR"/>
</dbReference>
<keyword evidence="1" id="KW-0805">Transcription regulation</keyword>
<proteinExistence type="predicted"/>
<evidence type="ECO:0000313" key="6">
    <source>
        <dbReference type="Proteomes" id="UP001180737"/>
    </source>
</evidence>
<dbReference type="SUPFAM" id="SSF46785">
    <property type="entry name" value="Winged helix' DNA-binding domain"/>
    <property type="match status" value="1"/>
</dbReference>
<evidence type="ECO:0000259" key="4">
    <source>
        <dbReference type="PROSITE" id="PS51118"/>
    </source>
</evidence>
<dbReference type="PANTHER" id="PTHR33204">
    <property type="entry name" value="TRANSCRIPTIONAL REGULATOR, MARR FAMILY"/>
    <property type="match status" value="1"/>
</dbReference>
<evidence type="ECO:0000256" key="1">
    <source>
        <dbReference type="ARBA" id="ARBA00023015"/>
    </source>
</evidence>
<dbReference type="Proteomes" id="UP001180737">
    <property type="component" value="Unassembled WGS sequence"/>
</dbReference>
<feature type="domain" description="HTH hxlR-type" evidence="4">
    <location>
        <begin position="11"/>
        <end position="108"/>
    </location>
</feature>
<dbReference type="Gene3D" id="1.10.10.10">
    <property type="entry name" value="Winged helix-like DNA-binding domain superfamily/Winged helix DNA-binding domain"/>
    <property type="match status" value="1"/>
</dbReference>
<dbReference type="InterPro" id="IPR036388">
    <property type="entry name" value="WH-like_DNA-bd_sf"/>
</dbReference>
<gene>
    <name evidence="5" type="ORF">RM704_07440</name>
</gene>
<keyword evidence="3" id="KW-0804">Transcription</keyword>
<dbReference type="InterPro" id="IPR036390">
    <property type="entry name" value="WH_DNA-bd_sf"/>
</dbReference>
<keyword evidence="2" id="KW-0238">DNA-binding</keyword>
<name>A0ABU2YSI8_9ACTN</name>
<evidence type="ECO:0000256" key="2">
    <source>
        <dbReference type="ARBA" id="ARBA00023125"/>
    </source>
</evidence>
<evidence type="ECO:0000313" key="5">
    <source>
        <dbReference type="EMBL" id="MDT0567295.1"/>
    </source>
</evidence>
<accession>A0ABU2YSI8</accession>
<reference evidence="5" key="1">
    <citation type="submission" date="2024-05" db="EMBL/GenBank/DDBJ databases">
        <title>30 novel species of actinomycetes from the DSMZ collection.</title>
        <authorList>
            <person name="Nouioui I."/>
        </authorList>
    </citation>
    <scope>NUCLEOTIDE SEQUENCE</scope>
    <source>
        <strain evidence="5">DSM 3412</strain>
    </source>
</reference>
<dbReference type="PANTHER" id="PTHR33204:SF18">
    <property type="entry name" value="TRANSCRIPTIONAL REGULATORY PROTEIN"/>
    <property type="match status" value="1"/>
</dbReference>
<evidence type="ECO:0000256" key="3">
    <source>
        <dbReference type="ARBA" id="ARBA00023163"/>
    </source>
</evidence>
<protein>
    <submittedName>
        <fullName evidence="5">Helix-turn-helix domain-containing protein</fullName>
    </submittedName>
</protein>
<comment type="caution">
    <text evidence="5">The sequence shown here is derived from an EMBL/GenBank/DDBJ whole genome shotgun (WGS) entry which is preliminary data.</text>
</comment>
<keyword evidence="6" id="KW-1185">Reference proteome</keyword>
<dbReference type="Pfam" id="PF01638">
    <property type="entry name" value="HxlR"/>
    <property type="match status" value="1"/>
</dbReference>
<organism evidence="5 6">
    <name type="scientific">Streptomyces gottesmaniae</name>
    <dbReference type="NCBI Taxonomy" id="3075518"/>
    <lineage>
        <taxon>Bacteria</taxon>
        <taxon>Bacillati</taxon>
        <taxon>Actinomycetota</taxon>
        <taxon>Actinomycetes</taxon>
        <taxon>Kitasatosporales</taxon>
        <taxon>Streptomycetaceae</taxon>
        <taxon>Streptomyces</taxon>
    </lineage>
</organism>
<dbReference type="PROSITE" id="PS51118">
    <property type="entry name" value="HTH_HXLR"/>
    <property type="match status" value="1"/>
</dbReference>
<sequence length="154" mass="16816">MLGQTYDSQLCSIARTLEVVGERWTLLIIRDAQLGLRRFEEFQDSLGIARNVLTNRLSKLVDEGLLDRVSYQERPTRYEYQPTSKAKALLTAVLALMHWGDEYAADPAGPPRIASHAGCGGNVRDQLVCTGCGQVVGPDAVHLLPGPALTDQPA</sequence>
<dbReference type="RefSeq" id="WP_033532030.1">
    <property type="nucleotide sequence ID" value="NZ_JAVRFJ010000004.1"/>
</dbReference>